<dbReference type="Proteomes" id="UP000239899">
    <property type="component" value="Unassembled WGS sequence"/>
</dbReference>
<proteinExistence type="inferred from homology"/>
<dbReference type="SUPFAM" id="SSF53686">
    <property type="entry name" value="Tryptophan synthase beta subunit-like PLP-dependent enzymes"/>
    <property type="match status" value="1"/>
</dbReference>
<dbReference type="OrthoDB" id="10266364at2759"/>
<comment type="caution">
    <text evidence="4">The sequence shown here is derived from an EMBL/GenBank/DDBJ whole genome shotgun (WGS) entry which is preliminary data.</text>
</comment>
<keyword evidence="3" id="KW-0663">Pyridoxal phosphate</keyword>
<evidence type="ECO:0000256" key="3">
    <source>
        <dbReference type="ARBA" id="ARBA00022898"/>
    </source>
</evidence>
<reference evidence="4 5" key="1">
    <citation type="journal article" date="2018" name="Plant J.">
        <title>Genome sequences of Chlorella sorokiniana UTEX 1602 and Micractinium conductrix SAG 241.80: implications to maltose excretion by a green alga.</title>
        <authorList>
            <person name="Arriola M.B."/>
            <person name="Velmurugan N."/>
            <person name="Zhang Y."/>
            <person name="Plunkett M.H."/>
            <person name="Hondzo H."/>
            <person name="Barney B.M."/>
        </authorList>
    </citation>
    <scope>NUCLEOTIDE SEQUENCE [LARGE SCALE GENOMIC DNA]</scope>
    <source>
        <strain evidence="5">UTEX 1602</strain>
    </source>
</reference>
<dbReference type="AlphaFoldDB" id="A0A2P6TIN2"/>
<dbReference type="STRING" id="3076.A0A2P6TIN2"/>
<dbReference type="InterPro" id="IPR027278">
    <property type="entry name" value="ACCD_DCysDesulf"/>
</dbReference>
<evidence type="ECO:0000313" key="5">
    <source>
        <dbReference type="Proteomes" id="UP000239899"/>
    </source>
</evidence>
<evidence type="ECO:0000256" key="2">
    <source>
        <dbReference type="ARBA" id="ARBA00008639"/>
    </source>
</evidence>
<sequence length="354" mass="37170">MLSAAPWPRLASLQAPGPSNTLPRRALVARALATNAAAVQKLLKGRSWLAPDPAVPVMHVRPEGSASGFAVIRDDLTHPLIGGNKWRKLDGLWPLLEQASDIVTCGGLQSAHTLAVAAAAAQHGKRAHLLVRGERPAVPTGSHLYARMLAHRVVYVAWLAGSSQSPLSDSSSSNGGSGDTSTTWRLVVDSGTGATATGLALGATLLGLPWQVTGVMLADTQAYYEQQQRQLVADFCQDYRGALRPSSSAAGAAAAAAEWEAEVQSNVAARLTWVPRLTPRKFGKVLPGEVARCQAVAQRHGILLDPIWNLAAWEVAAQLAAAAEAGGSGERVAMLHTGGHLGLCGLAQRWPDQF</sequence>
<dbReference type="EMBL" id="LHPG02000014">
    <property type="protein sequence ID" value="PRW39108.1"/>
    <property type="molecule type" value="Genomic_DNA"/>
</dbReference>
<dbReference type="GO" id="GO:0019148">
    <property type="term" value="F:D-cysteine desulfhydrase activity"/>
    <property type="evidence" value="ECO:0007669"/>
    <property type="project" value="TreeGrafter"/>
</dbReference>
<dbReference type="InterPro" id="IPR036052">
    <property type="entry name" value="TrpB-like_PALP_sf"/>
</dbReference>
<evidence type="ECO:0000256" key="1">
    <source>
        <dbReference type="ARBA" id="ARBA00001933"/>
    </source>
</evidence>
<protein>
    <submittedName>
        <fullName evidence="4">D-cysteine desulfhydrase mitochondrial</fullName>
    </submittedName>
</protein>
<accession>A0A2P6TIN2</accession>
<evidence type="ECO:0000313" key="4">
    <source>
        <dbReference type="EMBL" id="PRW39108.1"/>
    </source>
</evidence>
<dbReference type="PANTHER" id="PTHR43780:SF7">
    <property type="entry name" value="D-CYSTEINE DESULFHYDRASE 2, MITOCHONDRIAL"/>
    <property type="match status" value="1"/>
</dbReference>
<dbReference type="Gene3D" id="3.40.50.1100">
    <property type="match status" value="2"/>
</dbReference>
<gene>
    <name evidence="4" type="ORF">C2E21_6955</name>
</gene>
<keyword evidence="5" id="KW-1185">Reference proteome</keyword>
<name>A0A2P6TIN2_CHLSO</name>
<comment type="similarity">
    <text evidence="2">Belongs to the ACC deaminase/D-cysteine desulfhydrase family.</text>
</comment>
<dbReference type="PANTHER" id="PTHR43780">
    <property type="entry name" value="1-AMINOCYCLOPROPANE-1-CARBOXYLATE DEAMINASE-RELATED"/>
    <property type="match status" value="1"/>
</dbReference>
<organism evidence="4 5">
    <name type="scientific">Chlorella sorokiniana</name>
    <name type="common">Freshwater green alga</name>
    <dbReference type="NCBI Taxonomy" id="3076"/>
    <lineage>
        <taxon>Eukaryota</taxon>
        <taxon>Viridiplantae</taxon>
        <taxon>Chlorophyta</taxon>
        <taxon>core chlorophytes</taxon>
        <taxon>Trebouxiophyceae</taxon>
        <taxon>Chlorellales</taxon>
        <taxon>Chlorellaceae</taxon>
        <taxon>Chlorella clade</taxon>
        <taxon>Chlorella</taxon>
    </lineage>
</organism>
<comment type="cofactor">
    <cofactor evidence="1">
        <name>pyridoxal 5'-phosphate</name>
        <dbReference type="ChEBI" id="CHEBI:597326"/>
    </cofactor>
</comment>